<dbReference type="SUPFAM" id="SSF53335">
    <property type="entry name" value="S-adenosyl-L-methionine-dependent methyltransferases"/>
    <property type="match status" value="1"/>
</dbReference>
<organism evidence="2 3">
    <name type="scientific">Arundinibacter roseus</name>
    <dbReference type="NCBI Taxonomy" id="2070510"/>
    <lineage>
        <taxon>Bacteria</taxon>
        <taxon>Pseudomonadati</taxon>
        <taxon>Bacteroidota</taxon>
        <taxon>Cytophagia</taxon>
        <taxon>Cytophagales</taxon>
        <taxon>Spirosomataceae</taxon>
        <taxon>Arundinibacter</taxon>
    </lineage>
</organism>
<comment type="caution">
    <text evidence="2">The sequence shown here is derived from an EMBL/GenBank/DDBJ whole genome shotgun (WGS) entry which is preliminary data.</text>
</comment>
<gene>
    <name evidence="2" type="ORF">EZE20_08890</name>
</gene>
<dbReference type="InterPro" id="IPR029063">
    <property type="entry name" value="SAM-dependent_MTases_sf"/>
</dbReference>
<dbReference type="InterPro" id="IPR013216">
    <property type="entry name" value="Methyltransf_11"/>
</dbReference>
<dbReference type="Gene3D" id="3.40.50.150">
    <property type="entry name" value="Vaccinia Virus protein VP39"/>
    <property type="match status" value="1"/>
</dbReference>
<dbReference type="EMBL" id="SMJU01000005">
    <property type="protein sequence ID" value="TDB65872.1"/>
    <property type="molecule type" value="Genomic_DNA"/>
</dbReference>
<dbReference type="GO" id="GO:0032259">
    <property type="term" value="P:methylation"/>
    <property type="evidence" value="ECO:0007669"/>
    <property type="project" value="UniProtKB-KW"/>
</dbReference>
<dbReference type="RefSeq" id="WP_132116676.1">
    <property type="nucleotide sequence ID" value="NZ_SMJU01000005.1"/>
</dbReference>
<dbReference type="OrthoDB" id="1493020at2"/>
<dbReference type="AlphaFoldDB" id="A0A4R4KG59"/>
<accession>A0A4R4KG59</accession>
<evidence type="ECO:0000313" key="2">
    <source>
        <dbReference type="EMBL" id="TDB65872.1"/>
    </source>
</evidence>
<sequence>MKETRAATRKKGHSEDFFGDYRDFWWNESFLNLLARRLDLHQCHSMLDVGCGQCHWSKLLVNYLTPTEDTPIQVCGVDSDRKWAKGSPALRAYFEEKGVDFELKKANADTLPYPDNWFDLVTCQTLLIHVPQPTEVIAEMVRVLRPGGIILCAEPNNLVQSLTRSSISSNDPVDDVLEHVKYALLFERGKKELGQGDNSLGDLVPGLLAQAGLESIDVRLSDKAIAMYPPYDTAEQVATRQQWKSGDRWNSEEFSEYDYFKALGQESLDFYEYYVRKYAHLSEKTERFINARKYHSGGGAMMYVVSAVKPFPV</sequence>
<evidence type="ECO:0000313" key="3">
    <source>
        <dbReference type="Proteomes" id="UP000295706"/>
    </source>
</evidence>
<feature type="domain" description="Methyltransferase type 11" evidence="1">
    <location>
        <begin position="47"/>
        <end position="152"/>
    </location>
</feature>
<proteinExistence type="predicted"/>
<keyword evidence="2" id="KW-0489">Methyltransferase</keyword>
<dbReference type="GO" id="GO:0008757">
    <property type="term" value="F:S-adenosylmethionine-dependent methyltransferase activity"/>
    <property type="evidence" value="ECO:0007669"/>
    <property type="project" value="InterPro"/>
</dbReference>
<dbReference type="Proteomes" id="UP000295706">
    <property type="component" value="Unassembled WGS sequence"/>
</dbReference>
<keyword evidence="3" id="KW-1185">Reference proteome</keyword>
<dbReference type="CDD" id="cd02440">
    <property type="entry name" value="AdoMet_MTases"/>
    <property type="match status" value="1"/>
</dbReference>
<dbReference type="Pfam" id="PF08241">
    <property type="entry name" value="Methyltransf_11"/>
    <property type="match status" value="1"/>
</dbReference>
<dbReference type="PANTHER" id="PTHR43591">
    <property type="entry name" value="METHYLTRANSFERASE"/>
    <property type="match status" value="1"/>
</dbReference>
<evidence type="ECO:0000259" key="1">
    <source>
        <dbReference type="Pfam" id="PF08241"/>
    </source>
</evidence>
<name>A0A4R4KG59_9BACT</name>
<reference evidence="2 3" key="1">
    <citation type="submission" date="2019-02" db="EMBL/GenBank/DDBJ databases">
        <title>Arundinibacter roseus gen. nov., sp. nov., a new member of the family Cytophagaceae.</title>
        <authorList>
            <person name="Szuroczki S."/>
            <person name="Khayer B."/>
            <person name="Sproer C."/>
            <person name="Toumi M."/>
            <person name="Szabo A."/>
            <person name="Felfoldi T."/>
            <person name="Schumann P."/>
            <person name="Toth E."/>
        </authorList>
    </citation>
    <scope>NUCLEOTIDE SEQUENCE [LARGE SCALE GENOMIC DNA]</scope>
    <source>
        <strain evidence="2 3">DMA-k-7a</strain>
    </source>
</reference>
<keyword evidence="2" id="KW-0808">Transferase</keyword>
<protein>
    <submittedName>
        <fullName evidence="2">Class I SAM-dependent methyltransferase</fullName>
    </submittedName>
</protein>